<keyword evidence="2" id="KW-1185">Reference proteome</keyword>
<dbReference type="Proteomes" id="UP000321083">
    <property type="component" value="Unassembled WGS sequence"/>
</dbReference>
<evidence type="ECO:0000313" key="2">
    <source>
        <dbReference type="Proteomes" id="UP000321083"/>
    </source>
</evidence>
<name>A0A5C6M2I8_9PLAN</name>
<accession>A0A5C6M2I8</accession>
<evidence type="ECO:0000313" key="1">
    <source>
        <dbReference type="EMBL" id="TWW08848.1"/>
    </source>
</evidence>
<dbReference type="AlphaFoldDB" id="A0A5C6M2I8"/>
<dbReference type="EMBL" id="SRHE01000480">
    <property type="protein sequence ID" value="TWW08848.1"/>
    <property type="molecule type" value="Genomic_DNA"/>
</dbReference>
<proteinExistence type="predicted"/>
<reference evidence="1 2" key="1">
    <citation type="submission" date="2019-08" db="EMBL/GenBank/DDBJ databases">
        <title>100 year-old enigma solved: identification of Planctomyces bekefii, the type genus and species of the phylum Planctomycetes.</title>
        <authorList>
            <person name="Svetlana D.N."/>
            <person name="Overmann J."/>
        </authorList>
    </citation>
    <scope>NUCLEOTIDE SEQUENCE [LARGE SCALE GENOMIC DNA]</scope>
    <source>
        <strain evidence="1">Phe10_nw2017</strain>
    </source>
</reference>
<gene>
    <name evidence="1" type="ORF">E3A20_20240</name>
</gene>
<comment type="caution">
    <text evidence="1">The sequence shown here is derived from an EMBL/GenBank/DDBJ whole genome shotgun (WGS) entry which is preliminary data.</text>
</comment>
<protein>
    <submittedName>
        <fullName evidence="1">Uncharacterized protein</fullName>
    </submittedName>
</protein>
<organism evidence="1 2">
    <name type="scientific">Planctomyces bekefii</name>
    <dbReference type="NCBI Taxonomy" id="1653850"/>
    <lineage>
        <taxon>Bacteria</taxon>
        <taxon>Pseudomonadati</taxon>
        <taxon>Planctomycetota</taxon>
        <taxon>Planctomycetia</taxon>
        <taxon>Planctomycetales</taxon>
        <taxon>Planctomycetaceae</taxon>
        <taxon>Planctomyces</taxon>
    </lineage>
</organism>
<reference evidence="1 2" key="2">
    <citation type="submission" date="2019-08" db="EMBL/GenBank/DDBJ databases">
        <authorList>
            <person name="Henke P."/>
        </authorList>
    </citation>
    <scope>NUCLEOTIDE SEQUENCE [LARGE SCALE GENOMIC DNA]</scope>
    <source>
        <strain evidence="1">Phe10_nw2017</strain>
    </source>
</reference>
<sequence>MVGHGFGSDDGSLLDDSTNHCIGNRFVSPGEVGGLGDFPQVDDGGESQLAAFGADSGAEDGSPGRQIGAGGIRGLGAGNFDGEQGWRQGVFALC</sequence>